<protein>
    <submittedName>
        <fullName evidence="2">Uncharacterized protein</fullName>
    </submittedName>
</protein>
<dbReference type="GeneID" id="94347812"/>
<sequence length="62" mass="7076">MSEHHHLIAETPLVSSPAQFRHDPDQWKLATPDRSARADSSRQINARAHSYSAAIARRKTYH</sequence>
<accession>A0A976FFM6</accession>
<name>A0A976FFM6_BRELC</name>
<reference evidence="2 3" key="1">
    <citation type="journal article" date="2021" name="Genome Biol.">
        <title>AFLAP: assembly-free linkage analysis pipeline using k-mers from genome sequencing data.</title>
        <authorList>
            <person name="Fletcher K."/>
            <person name="Zhang L."/>
            <person name="Gil J."/>
            <person name="Han R."/>
            <person name="Cavanaugh K."/>
            <person name="Michelmore R."/>
        </authorList>
    </citation>
    <scope>NUCLEOTIDE SEQUENCE [LARGE SCALE GENOMIC DNA]</scope>
    <source>
        <strain evidence="2 3">SF5</strain>
    </source>
</reference>
<dbReference type="KEGG" id="blac:94347812"/>
<dbReference type="EMBL" id="SHOA02000001">
    <property type="protein sequence ID" value="TDH65810.1"/>
    <property type="molecule type" value="Genomic_DNA"/>
</dbReference>
<dbReference type="RefSeq" id="XP_067815309.1">
    <property type="nucleotide sequence ID" value="XM_067962141.1"/>
</dbReference>
<feature type="region of interest" description="Disordered" evidence="1">
    <location>
        <begin position="1"/>
        <end position="62"/>
    </location>
</feature>
<organism evidence="2 3">
    <name type="scientific">Bremia lactucae</name>
    <name type="common">Lettuce downy mildew</name>
    <dbReference type="NCBI Taxonomy" id="4779"/>
    <lineage>
        <taxon>Eukaryota</taxon>
        <taxon>Sar</taxon>
        <taxon>Stramenopiles</taxon>
        <taxon>Oomycota</taxon>
        <taxon>Peronosporomycetes</taxon>
        <taxon>Peronosporales</taxon>
        <taxon>Peronosporaceae</taxon>
        <taxon>Bremia</taxon>
    </lineage>
</organism>
<evidence type="ECO:0000313" key="3">
    <source>
        <dbReference type="Proteomes" id="UP000294530"/>
    </source>
</evidence>
<comment type="caution">
    <text evidence="2">The sequence shown here is derived from an EMBL/GenBank/DDBJ whole genome shotgun (WGS) entry which is preliminary data.</text>
</comment>
<proteinExistence type="predicted"/>
<gene>
    <name evidence="2" type="ORF">CCR75_004051</name>
</gene>
<evidence type="ECO:0000256" key="1">
    <source>
        <dbReference type="SAM" id="MobiDB-lite"/>
    </source>
</evidence>
<dbReference type="AlphaFoldDB" id="A0A976FFM6"/>
<keyword evidence="3" id="KW-1185">Reference proteome</keyword>
<dbReference type="Proteomes" id="UP000294530">
    <property type="component" value="Unassembled WGS sequence"/>
</dbReference>
<evidence type="ECO:0000313" key="2">
    <source>
        <dbReference type="EMBL" id="TDH65810.1"/>
    </source>
</evidence>